<proteinExistence type="predicted"/>
<gene>
    <name evidence="1" type="ORF">JI747_010890</name>
</gene>
<reference evidence="1 2" key="1">
    <citation type="submission" date="2021-09" db="EMBL/GenBank/DDBJ databases">
        <title>Genome sequencing and assembly of Chryseobacterium sp. RG1.</title>
        <authorList>
            <person name="Chhetri G."/>
        </authorList>
    </citation>
    <scope>NUCLEOTIDE SEQUENCE [LARGE SCALE GENOMIC DNA]</scope>
    <source>
        <strain evidence="1 2">RG1</strain>
    </source>
</reference>
<dbReference type="EMBL" id="JAERSE020000003">
    <property type="protein sequence ID" value="MCA6067686.1"/>
    <property type="molecule type" value="Genomic_DNA"/>
</dbReference>
<evidence type="ECO:0000313" key="2">
    <source>
        <dbReference type="Proteomes" id="UP000618240"/>
    </source>
</evidence>
<keyword evidence="2" id="KW-1185">Reference proteome</keyword>
<dbReference type="Proteomes" id="UP000618240">
    <property type="component" value="Unassembled WGS sequence"/>
</dbReference>
<name>A0ABS8A122_9FLAO</name>
<organism evidence="1 2">
    <name type="scientific">Chryseobacterium tagetis</name>
    <dbReference type="NCBI Taxonomy" id="2801334"/>
    <lineage>
        <taxon>Bacteria</taxon>
        <taxon>Pseudomonadati</taxon>
        <taxon>Bacteroidota</taxon>
        <taxon>Flavobacteriia</taxon>
        <taxon>Flavobacteriales</taxon>
        <taxon>Weeksellaceae</taxon>
        <taxon>Chryseobacterium group</taxon>
        <taxon>Chryseobacterium</taxon>
    </lineage>
</organism>
<protein>
    <recommendedName>
        <fullName evidence="3">FCP1 homology domain-containing protein</fullName>
    </recommendedName>
</protein>
<evidence type="ECO:0008006" key="3">
    <source>
        <dbReference type="Google" id="ProtNLM"/>
    </source>
</evidence>
<accession>A0ABS8A122</accession>
<evidence type="ECO:0000313" key="1">
    <source>
        <dbReference type="EMBL" id="MCA6067686.1"/>
    </source>
</evidence>
<sequence>MNKKIYLDIDGVTLTSKHTQPAENIEDFINFVIENFDCYWLTTHCKGDINPTIKYLSYYYNENMINILKKVKPTNWETLKTEGIDFNSDFIWLDDYPLYSEKLILEKNNCLESLIEVNLNNKDELLRIKDELITKHILSNFPI</sequence>
<dbReference type="RefSeq" id="WP_225688586.1">
    <property type="nucleotide sequence ID" value="NZ_JAERSE020000003.1"/>
</dbReference>
<comment type="caution">
    <text evidence="1">The sequence shown here is derived from an EMBL/GenBank/DDBJ whole genome shotgun (WGS) entry which is preliminary data.</text>
</comment>